<reference evidence="5" key="2">
    <citation type="submission" date="2025-08" db="UniProtKB">
        <authorList>
            <consortium name="Ensembl"/>
        </authorList>
    </citation>
    <scope>IDENTIFICATION</scope>
</reference>
<evidence type="ECO:0000313" key="6">
    <source>
        <dbReference type="Proteomes" id="UP000018468"/>
    </source>
</evidence>
<evidence type="ECO:0000256" key="3">
    <source>
        <dbReference type="SAM" id="Phobius"/>
    </source>
</evidence>
<dbReference type="AlphaFoldDB" id="W5MD33"/>
<dbReference type="GeneTree" id="ENSGT00930000150969"/>
<dbReference type="InParanoid" id="W5MD33"/>
<keyword evidence="3" id="KW-0472">Membrane</keyword>
<dbReference type="Gene3D" id="3.30.390.150">
    <property type="match status" value="1"/>
</dbReference>
<protein>
    <submittedName>
        <fullName evidence="5">BRICHOS domain containing 5</fullName>
    </submittedName>
</protein>
<reference evidence="5" key="3">
    <citation type="submission" date="2025-09" db="UniProtKB">
        <authorList>
            <consortium name="Ensembl"/>
        </authorList>
    </citation>
    <scope>IDENTIFICATION</scope>
</reference>
<evidence type="ECO:0000259" key="4">
    <source>
        <dbReference type="PROSITE" id="PS50869"/>
    </source>
</evidence>
<dbReference type="OMA" id="CYRPLEH"/>
<keyword evidence="6" id="KW-1185">Reference proteome</keyword>
<evidence type="ECO:0000313" key="5">
    <source>
        <dbReference type="Ensembl" id="ENSLOCP00000006292.1"/>
    </source>
</evidence>
<keyword evidence="3" id="KW-1133">Transmembrane helix</keyword>
<dbReference type="GO" id="GO:0005615">
    <property type="term" value="C:extracellular space"/>
    <property type="evidence" value="ECO:0000318"/>
    <property type="project" value="GO_Central"/>
</dbReference>
<sequence length="231" mass="25858">MKGCWSRSAAGPRDTQCSDRSPALQSPFPHRTLWGSVGVVLLLLAIAVSAMVLLGVKRKHPQSVLQVVRVTLEEQSGALLNHSALVDRCHEVVTYYVTSHTNLTSAVLFDMKNGLICYKPESRDACFLQKMETSDFENVHTLLNMSQHKVNHFWLPGNKTRWQTEFLGVLGGSGVDAMTLEEPLQALCQHGPIYWARRADGPGKQRLIYFCIDICFPSNVCVSVCFYYLPE</sequence>
<dbReference type="GO" id="GO:0042127">
    <property type="term" value="P:regulation of cell population proliferation"/>
    <property type="evidence" value="ECO:0000318"/>
    <property type="project" value="GO_Central"/>
</dbReference>
<dbReference type="InterPro" id="IPR007084">
    <property type="entry name" value="BRICHOS_dom"/>
</dbReference>
<dbReference type="eggNOG" id="ENOG502RZGP">
    <property type="taxonomic scope" value="Eukaryota"/>
</dbReference>
<feature type="transmembrane region" description="Helical" evidence="3">
    <location>
        <begin position="33"/>
        <end position="56"/>
    </location>
</feature>
<dbReference type="PANTHER" id="PTHR16483">
    <property type="entry name" value="GASTROKINE 1"/>
    <property type="match status" value="1"/>
</dbReference>
<evidence type="ECO:0000256" key="2">
    <source>
        <dbReference type="SAM" id="MobiDB-lite"/>
    </source>
</evidence>
<proteinExistence type="predicted"/>
<dbReference type="FunCoup" id="W5MD33">
    <property type="interactions" value="610"/>
</dbReference>
<dbReference type="Bgee" id="ENSLOCG00000005225">
    <property type="expression patterns" value="Expressed in intestine and 13 other cell types or tissues"/>
</dbReference>
<dbReference type="PROSITE" id="PS50869">
    <property type="entry name" value="BRICHOS"/>
    <property type="match status" value="1"/>
</dbReference>
<feature type="transmembrane region" description="Helical" evidence="3">
    <location>
        <begin position="207"/>
        <end position="229"/>
    </location>
</feature>
<feature type="domain" description="BRICHOS" evidence="4">
    <location>
        <begin position="99"/>
        <end position="196"/>
    </location>
</feature>
<keyword evidence="1" id="KW-1015">Disulfide bond</keyword>
<accession>W5MD33</accession>
<keyword evidence="3" id="KW-0812">Transmembrane</keyword>
<dbReference type="Ensembl" id="ENSLOCT00000006300.1">
    <property type="protein sequence ID" value="ENSLOCP00000006292.1"/>
    <property type="gene ID" value="ENSLOCG00000005225.1"/>
</dbReference>
<dbReference type="Pfam" id="PF04089">
    <property type="entry name" value="BRICHOS"/>
    <property type="match status" value="1"/>
</dbReference>
<dbReference type="STRING" id="7918.ENSLOCP00000006292"/>
<feature type="region of interest" description="Disordered" evidence="2">
    <location>
        <begin position="1"/>
        <end position="22"/>
    </location>
</feature>
<dbReference type="EMBL" id="AHAT01013495">
    <property type="status" value="NOT_ANNOTATED_CDS"/>
    <property type="molecule type" value="Genomic_DNA"/>
</dbReference>
<name>W5MD33_LEPOC</name>
<reference evidence="6" key="1">
    <citation type="submission" date="2011-12" db="EMBL/GenBank/DDBJ databases">
        <title>The Draft Genome of Lepisosteus oculatus.</title>
        <authorList>
            <consortium name="The Broad Institute Genome Assembly &amp; Analysis Group"/>
            <consortium name="Computational R&amp;D Group"/>
            <consortium name="and Sequencing Platform"/>
            <person name="Di Palma F."/>
            <person name="Alfoldi J."/>
            <person name="Johnson J."/>
            <person name="Berlin A."/>
            <person name="Gnerre S."/>
            <person name="Jaffe D."/>
            <person name="MacCallum I."/>
            <person name="Young S."/>
            <person name="Walker B.J."/>
            <person name="Lander E.S."/>
            <person name="Lindblad-Toh K."/>
        </authorList>
    </citation>
    <scope>NUCLEOTIDE SEQUENCE [LARGE SCALE GENOMIC DNA]</scope>
</reference>
<dbReference type="InterPro" id="IPR051772">
    <property type="entry name" value="Gastrokine"/>
</dbReference>
<evidence type="ECO:0000256" key="1">
    <source>
        <dbReference type="ARBA" id="ARBA00023157"/>
    </source>
</evidence>
<organism evidence="5 6">
    <name type="scientific">Lepisosteus oculatus</name>
    <name type="common">Spotted gar</name>
    <dbReference type="NCBI Taxonomy" id="7918"/>
    <lineage>
        <taxon>Eukaryota</taxon>
        <taxon>Metazoa</taxon>
        <taxon>Chordata</taxon>
        <taxon>Craniata</taxon>
        <taxon>Vertebrata</taxon>
        <taxon>Euteleostomi</taxon>
        <taxon>Actinopterygii</taxon>
        <taxon>Neopterygii</taxon>
        <taxon>Holostei</taxon>
        <taxon>Semionotiformes</taxon>
        <taxon>Lepisosteidae</taxon>
        <taxon>Lepisosteus</taxon>
    </lineage>
</organism>
<dbReference type="SMART" id="SM01039">
    <property type="entry name" value="BRICHOS"/>
    <property type="match status" value="1"/>
</dbReference>
<dbReference type="Proteomes" id="UP000018468">
    <property type="component" value="Linkage group LG13"/>
</dbReference>
<dbReference type="HOGENOM" id="CLU_091731_0_0_1"/>